<feature type="compositionally biased region" description="Low complexity" evidence="11">
    <location>
        <begin position="16"/>
        <end position="58"/>
    </location>
</feature>
<protein>
    <recommendedName>
        <fullName evidence="7 10">Peroxisomal membrane protein PEX14</fullName>
    </recommendedName>
    <alternativeName>
        <fullName evidence="8 10">Peroxin-14</fullName>
    </alternativeName>
</protein>
<dbReference type="GO" id="GO:0005778">
    <property type="term" value="C:peroxisomal membrane"/>
    <property type="evidence" value="ECO:0007669"/>
    <property type="project" value="UniProtKB-SubCell"/>
</dbReference>
<feature type="compositionally biased region" description="Low complexity" evidence="11">
    <location>
        <begin position="98"/>
        <end position="112"/>
    </location>
</feature>
<proteinExistence type="inferred from homology"/>
<reference evidence="14" key="1">
    <citation type="submission" date="2020-05" db="EMBL/GenBank/DDBJ databases">
        <title>Phylogenomic resolution of chytrid fungi.</title>
        <authorList>
            <person name="Stajich J.E."/>
            <person name="Amses K."/>
            <person name="Simmons R."/>
            <person name="Seto K."/>
            <person name="Myers J."/>
            <person name="Bonds A."/>
            <person name="Quandt C.A."/>
            <person name="Barry K."/>
            <person name="Liu P."/>
            <person name="Grigoriev I."/>
            <person name="Longcore J.E."/>
            <person name="James T.Y."/>
        </authorList>
    </citation>
    <scope>NUCLEOTIDE SEQUENCE</scope>
    <source>
        <strain evidence="14">JEL0379</strain>
    </source>
</reference>
<keyword evidence="4" id="KW-0811">Translocation</keyword>
<dbReference type="PANTHER" id="PTHR23058:SF0">
    <property type="entry name" value="PEROXISOMAL MEMBRANE PROTEIN PEX14"/>
    <property type="match status" value="1"/>
</dbReference>
<evidence type="ECO:0000256" key="3">
    <source>
        <dbReference type="ARBA" id="ARBA00022927"/>
    </source>
</evidence>
<evidence type="ECO:0000256" key="9">
    <source>
        <dbReference type="ARBA" id="ARBA00046271"/>
    </source>
</evidence>
<feature type="region of interest" description="Disordered" evidence="11">
    <location>
        <begin position="1"/>
        <end position="112"/>
    </location>
</feature>
<evidence type="ECO:0000259" key="13">
    <source>
        <dbReference type="Pfam" id="PF04695"/>
    </source>
</evidence>
<evidence type="ECO:0000256" key="6">
    <source>
        <dbReference type="ARBA" id="ARBA00023140"/>
    </source>
</evidence>
<evidence type="ECO:0000256" key="11">
    <source>
        <dbReference type="SAM" id="MobiDB-lite"/>
    </source>
</evidence>
<feature type="transmembrane region" description="Helical" evidence="12">
    <location>
        <begin position="217"/>
        <end position="235"/>
    </location>
</feature>
<keyword evidence="15" id="KW-1185">Reference proteome</keyword>
<name>A0AAD5TQ02_9FUNG</name>
<keyword evidence="3 10" id="KW-0653">Protein transport</keyword>
<evidence type="ECO:0000256" key="8">
    <source>
        <dbReference type="ARBA" id="ARBA00029691"/>
    </source>
</evidence>
<dbReference type="EMBL" id="JADGJQ010000013">
    <property type="protein sequence ID" value="KAJ3181247.1"/>
    <property type="molecule type" value="Genomic_DNA"/>
</dbReference>
<feature type="domain" description="Peroxisome membrane anchor protein Pex14p N-terminal" evidence="13">
    <location>
        <begin position="119"/>
        <end position="160"/>
    </location>
</feature>
<evidence type="ECO:0000256" key="4">
    <source>
        <dbReference type="ARBA" id="ARBA00023010"/>
    </source>
</evidence>
<keyword evidence="12" id="KW-1133">Transmembrane helix</keyword>
<evidence type="ECO:0000256" key="7">
    <source>
        <dbReference type="ARBA" id="ARBA00029502"/>
    </source>
</evidence>
<accession>A0AAD5TQ02</accession>
<evidence type="ECO:0000256" key="12">
    <source>
        <dbReference type="SAM" id="Phobius"/>
    </source>
</evidence>
<gene>
    <name evidence="14" type="ORF">HDU87_001376</name>
</gene>
<evidence type="ECO:0000256" key="10">
    <source>
        <dbReference type="RuleBase" id="RU367032"/>
    </source>
</evidence>
<comment type="similarity">
    <text evidence="1 10">Belongs to the peroxin-14 family.</text>
</comment>
<comment type="subcellular location">
    <subcellularLocation>
        <location evidence="9 10">Peroxisome membrane</location>
    </subcellularLocation>
</comment>
<evidence type="ECO:0000256" key="2">
    <source>
        <dbReference type="ARBA" id="ARBA00022448"/>
    </source>
</evidence>
<keyword evidence="5 10" id="KW-0472">Membrane</keyword>
<evidence type="ECO:0000256" key="1">
    <source>
        <dbReference type="ARBA" id="ARBA00005443"/>
    </source>
</evidence>
<comment type="function">
    <text evidence="10">Component of the PEX13-PEX14 docking complex, a translocon channel that specifically mediates the import of peroxisomal cargo proteins bound to PEX5 receptor. The PEX13-PEX14 docking complex forms a large import pore which can be opened to a diameter of about 9 nm. Mechanistically, PEX5 receptor along with cargo proteins associates with the PEX14 subunit of the PEX13-PEX14 docking complex in the cytosol, leading to the insertion of the receptor into the organelle membrane with the concomitant translocation of the cargo into the peroxisome matrix.</text>
</comment>
<dbReference type="InterPro" id="IPR006785">
    <property type="entry name" value="Pex14_N"/>
</dbReference>
<dbReference type="GO" id="GO:0016560">
    <property type="term" value="P:protein import into peroxisome matrix, docking"/>
    <property type="evidence" value="ECO:0007669"/>
    <property type="project" value="UniProtKB-UniRule"/>
</dbReference>
<keyword evidence="2 10" id="KW-0813">Transport</keyword>
<keyword evidence="12" id="KW-0812">Transmembrane</keyword>
<comment type="caution">
    <text evidence="14">The sequence shown here is derived from an EMBL/GenBank/DDBJ whole genome shotgun (WGS) entry which is preliminary data.</text>
</comment>
<evidence type="ECO:0000313" key="14">
    <source>
        <dbReference type="EMBL" id="KAJ3181247.1"/>
    </source>
</evidence>
<dbReference type="Gene3D" id="1.10.10.10">
    <property type="entry name" value="Winged helix-like DNA-binding domain superfamily/Winged helix DNA-binding domain"/>
    <property type="match status" value="1"/>
</dbReference>
<feature type="compositionally biased region" description="Polar residues" evidence="11">
    <location>
        <begin position="81"/>
        <end position="90"/>
    </location>
</feature>
<evidence type="ECO:0000256" key="5">
    <source>
        <dbReference type="ARBA" id="ARBA00023136"/>
    </source>
</evidence>
<dbReference type="PANTHER" id="PTHR23058">
    <property type="entry name" value="PEROXISOMAL MEMBRANE PROTEIN PEX14"/>
    <property type="match status" value="1"/>
</dbReference>
<feature type="compositionally biased region" description="Basic and acidic residues" evidence="11">
    <location>
        <begin position="65"/>
        <end position="79"/>
    </location>
</feature>
<dbReference type="InterPro" id="IPR025655">
    <property type="entry name" value="PEX14"/>
</dbReference>
<organism evidence="14 15">
    <name type="scientific">Geranomyces variabilis</name>
    <dbReference type="NCBI Taxonomy" id="109894"/>
    <lineage>
        <taxon>Eukaryota</taxon>
        <taxon>Fungi</taxon>
        <taxon>Fungi incertae sedis</taxon>
        <taxon>Chytridiomycota</taxon>
        <taxon>Chytridiomycota incertae sedis</taxon>
        <taxon>Chytridiomycetes</taxon>
        <taxon>Spizellomycetales</taxon>
        <taxon>Powellomycetaceae</taxon>
        <taxon>Geranomyces</taxon>
    </lineage>
</organism>
<dbReference type="GO" id="GO:1990429">
    <property type="term" value="C:peroxisomal importomer complex"/>
    <property type="evidence" value="ECO:0007669"/>
    <property type="project" value="TreeGrafter"/>
</dbReference>
<dbReference type="InterPro" id="IPR036388">
    <property type="entry name" value="WH-like_DNA-bd_sf"/>
</dbReference>
<sequence>MSASKTDPATPPADANPPLSTAESPSSASASADSPLEENAAAGSATPASAASQPQQLPGFSLSTEQRETIRQQLLERQRSARTTPASAPLNQPPVVPAAPSSSSGPAAATTATTANAAAEPLIASAVSFLKSPNVQASPWEKKAAFLRQKGLTDSQIATAAARAGVQVGDGGGVVVGSSQPVSVALGVPSPQVMYDPYQVAAATPRPVSKEDTAKNVILAFLLTGGVVTGLVSLFKHLYLPALARFENVLEAHTKKKQALTTAFTQRVEKLGKLYMTSPAPPAAADGDEDVAVVVPAVLPPAELQPPTISSTLRSTIASTDASLAALAAELTLHIKRHSPTPPANDGGEDATAANLSPLQCLCRSTNDLTRLLSQEIYISPSMYTFYSSFSKPGGGMPQGVSEASGEWMRKVAEVKSEIRTFKGMLLSRRNFPTATGA</sequence>
<evidence type="ECO:0000313" key="15">
    <source>
        <dbReference type="Proteomes" id="UP001212152"/>
    </source>
</evidence>
<dbReference type="Pfam" id="PF04695">
    <property type="entry name" value="Pex14_N"/>
    <property type="match status" value="1"/>
</dbReference>
<dbReference type="GO" id="GO:0005102">
    <property type="term" value="F:signaling receptor binding"/>
    <property type="evidence" value="ECO:0007669"/>
    <property type="project" value="TreeGrafter"/>
</dbReference>
<keyword evidence="6 10" id="KW-0576">Peroxisome</keyword>
<dbReference type="AlphaFoldDB" id="A0AAD5TQ02"/>
<dbReference type="Proteomes" id="UP001212152">
    <property type="component" value="Unassembled WGS sequence"/>
</dbReference>